<dbReference type="STRING" id="34720.A0A195F9K6"/>
<keyword evidence="3" id="KW-0812">Transmembrane</keyword>
<proteinExistence type="inferred from homology"/>
<dbReference type="Pfam" id="PF01459">
    <property type="entry name" value="Porin_3"/>
    <property type="match status" value="1"/>
</dbReference>
<keyword evidence="4" id="KW-1000">Mitochondrion outer membrane</keyword>
<gene>
    <name evidence="6" type="ORF">ALC56_08852</name>
</gene>
<dbReference type="Proteomes" id="UP000078541">
    <property type="component" value="Unassembled WGS sequence"/>
</dbReference>
<dbReference type="InterPro" id="IPR001925">
    <property type="entry name" value="Porin_Euk"/>
</dbReference>
<evidence type="ECO:0000256" key="1">
    <source>
        <dbReference type="ARBA" id="ARBA00004294"/>
    </source>
</evidence>
<dbReference type="AlphaFoldDB" id="A0A195F9K6"/>
<keyword evidence="7" id="KW-1185">Reference proteome</keyword>
<dbReference type="GO" id="GO:0046930">
    <property type="term" value="C:pore complex"/>
    <property type="evidence" value="ECO:0007669"/>
    <property type="project" value="UniProtKB-KW"/>
</dbReference>
<dbReference type="KEGG" id="tsep:108750563"/>
<dbReference type="Gene3D" id="2.40.160.10">
    <property type="entry name" value="Porin"/>
    <property type="match status" value="1"/>
</dbReference>
<reference evidence="6 7" key="1">
    <citation type="submission" date="2016-03" db="EMBL/GenBank/DDBJ databases">
        <title>Trachymyrmex septentrionalis WGS genome.</title>
        <authorList>
            <person name="Nygaard S."/>
            <person name="Hu H."/>
            <person name="Boomsma J."/>
            <person name="Zhang G."/>
        </authorList>
    </citation>
    <scope>NUCLEOTIDE SEQUENCE [LARGE SCALE GENOMIC DNA]</scope>
    <source>
        <strain evidence="6">Tsep2-gDNA-1</strain>
        <tissue evidence="6">Whole body</tissue>
    </source>
</reference>
<keyword evidence="5" id="KW-0626">Porin</keyword>
<keyword evidence="3" id="KW-0472">Membrane</keyword>
<keyword evidence="4" id="KW-0496">Mitochondrion</keyword>
<dbReference type="EMBL" id="KQ981727">
    <property type="protein sequence ID" value="KYN37061.1"/>
    <property type="molecule type" value="Genomic_DNA"/>
</dbReference>
<keyword evidence="5" id="KW-0813">Transport</keyword>
<evidence type="ECO:0000256" key="4">
    <source>
        <dbReference type="ARBA" id="ARBA00022787"/>
    </source>
</evidence>
<evidence type="ECO:0000256" key="5">
    <source>
        <dbReference type="ARBA" id="ARBA00023114"/>
    </source>
</evidence>
<accession>A0A195F9K6</accession>
<comment type="subcellular location">
    <subcellularLocation>
        <location evidence="1">Mitochondrion outer membrane</location>
    </subcellularLocation>
</comment>
<dbReference type="GO" id="GO:0015288">
    <property type="term" value="F:porin activity"/>
    <property type="evidence" value="ECO:0007669"/>
    <property type="project" value="UniProtKB-KW"/>
</dbReference>
<keyword evidence="5" id="KW-0406">Ion transport</keyword>
<evidence type="ECO:0000313" key="7">
    <source>
        <dbReference type="Proteomes" id="UP000078541"/>
    </source>
</evidence>
<comment type="similarity">
    <text evidence="2">Belongs to the eukaryotic mitochondrial porin family.</text>
</comment>
<dbReference type="PANTHER" id="PTHR11743:SF70">
    <property type="entry name" value="GH26960P-RELATED"/>
    <property type="match status" value="1"/>
</dbReference>
<dbReference type="GO" id="GO:0008308">
    <property type="term" value="F:voltage-gated monoatomic anion channel activity"/>
    <property type="evidence" value="ECO:0007669"/>
    <property type="project" value="InterPro"/>
</dbReference>
<dbReference type="InterPro" id="IPR027246">
    <property type="entry name" value="Porin_Euk/Tom40"/>
</dbReference>
<evidence type="ECO:0000256" key="2">
    <source>
        <dbReference type="ARBA" id="ARBA00007780"/>
    </source>
</evidence>
<evidence type="ECO:0000313" key="6">
    <source>
        <dbReference type="EMBL" id="KYN37061.1"/>
    </source>
</evidence>
<dbReference type="OrthoDB" id="7827681at2759"/>
<protein>
    <submittedName>
        <fullName evidence="6">Voltage-dependent anion-selective channel</fullName>
    </submittedName>
</protein>
<name>A0A195F9K6_9HYME</name>
<dbReference type="GO" id="GO:0005741">
    <property type="term" value="C:mitochondrial outer membrane"/>
    <property type="evidence" value="ECO:0007669"/>
    <property type="project" value="UniProtKB-SubCell"/>
</dbReference>
<sequence>MILANKLLDGLTADYSCIFSSQISSKTGKLITIYKHENVSATADFGLSLSVGPLIYALAVVDYQGWLSDYQTFFDSQRNKLTRNNFALGFTASDFILYSVVDNDREFNSSIYHKIKSDLEGAINLAYNK</sequence>
<organism evidence="6 7">
    <name type="scientific">Trachymyrmex septentrionalis</name>
    <dbReference type="NCBI Taxonomy" id="34720"/>
    <lineage>
        <taxon>Eukaryota</taxon>
        <taxon>Metazoa</taxon>
        <taxon>Ecdysozoa</taxon>
        <taxon>Arthropoda</taxon>
        <taxon>Hexapoda</taxon>
        <taxon>Insecta</taxon>
        <taxon>Pterygota</taxon>
        <taxon>Neoptera</taxon>
        <taxon>Endopterygota</taxon>
        <taxon>Hymenoptera</taxon>
        <taxon>Apocrita</taxon>
        <taxon>Aculeata</taxon>
        <taxon>Formicoidea</taxon>
        <taxon>Formicidae</taxon>
        <taxon>Myrmicinae</taxon>
        <taxon>Trachymyrmex</taxon>
    </lineage>
</organism>
<keyword evidence="3" id="KW-1134">Transmembrane beta strand</keyword>
<dbReference type="InterPro" id="IPR023614">
    <property type="entry name" value="Porin_dom_sf"/>
</dbReference>
<evidence type="ECO:0000256" key="3">
    <source>
        <dbReference type="ARBA" id="ARBA00022452"/>
    </source>
</evidence>
<dbReference type="PANTHER" id="PTHR11743">
    <property type="entry name" value="VOLTAGE-DEPENDENT ANION-SELECTIVE CHANNEL"/>
    <property type="match status" value="1"/>
</dbReference>